<dbReference type="EMBL" id="AP025943">
    <property type="protein sequence ID" value="BDL42758.1"/>
    <property type="molecule type" value="Genomic_DNA"/>
</dbReference>
<organism evidence="1 2">
    <name type="scientific">Akkermansia biwaensis</name>
    <dbReference type="NCBI Taxonomy" id="2946555"/>
    <lineage>
        <taxon>Bacteria</taxon>
        <taxon>Pseudomonadati</taxon>
        <taxon>Verrucomicrobiota</taxon>
        <taxon>Verrucomicrobiia</taxon>
        <taxon>Verrucomicrobiales</taxon>
        <taxon>Akkermansiaceae</taxon>
        <taxon>Akkermansia</taxon>
    </lineage>
</organism>
<name>A0ABM7ZDL5_9BACT</name>
<gene>
    <name evidence="1" type="ORF">Abiwalacus_03320</name>
</gene>
<evidence type="ECO:0008006" key="3">
    <source>
        <dbReference type="Google" id="ProtNLM"/>
    </source>
</evidence>
<evidence type="ECO:0000313" key="2">
    <source>
        <dbReference type="Proteomes" id="UP001062263"/>
    </source>
</evidence>
<proteinExistence type="predicted"/>
<accession>A0ABM7ZDL5</accession>
<dbReference type="Proteomes" id="UP001062263">
    <property type="component" value="Chromosome"/>
</dbReference>
<reference evidence="1" key="1">
    <citation type="submission" date="2022-06" db="EMBL/GenBank/DDBJ databases">
        <title>Akkermansia biwalacus sp. nov., an anaerobic mucin-degrading bacterium isolated from human intestine.</title>
        <authorList>
            <person name="Kobayashi Y."/>
            <person name="Inoue S."/>
            <person name="Kawahara T."/>
            <person name="Kohda N."/>
        </authorList>
    </citation>
    <scope>NUCLEOTIDE SEQUENCE</scope>
    <source>
        <strain evidence="1">WON2089</strain>
    </source>
</reference>
<sequence length="298" mass="32957">MLLVLGAAVAMGTEAWGEEAAEKPVKARFISVKVGSEESWMNGQLEEGPLQLVFEIRLDIKPHLSFQRNFDSIQYLEMTDSSGRKLAPVEFNLGYLYQQGDDGEAYACVFGKVGELPLPDVAWLRLKGMLKVPVARLVTGPVYELVPKRGTEMHVPLPRETDDKTAAPEDIVVAGDPSTGRLFLDEYEVVEKKGKKTVTAEIGLKTDSPFELEGFQVLDAKDAVLKTDLRGSSSGRSGDSRKWTRSLRFEAPKDFSKMRIRMVYRVPVESVAVPVDAKIGMRGEIPEEPEKGKGGGRR</sequence>
<evidence type="ECO:0000313" key="1">
    <source>
        <dbReference type="EMBL" id="BDL42758.1"/>
    </source>
</evidence>
<keyword evidence="2" id="KW-1185">Reference proteome</keyword>
<protein>
    <recommendedName>
        <fullName evidence="3">DUF5643 domain-containing protein</fullName>
    </recommendedName>
</protein>